<protein>
    <submittedName>
        <fullName evidence="1">Pyridoxamine 5'-phosphate oxidase-related</fullName>
    </submittedName>
</protein>
<dbReference type="eggNOG" id="COG0748">
    <property type="taxonomic scope" value="Bacteria"/>
</dbReference>
<dbReference type="InParanoid" id="Q2LSA4"/>
<dbReference type="OrthoDB" id="5396728at2"/>
<dbReference type="STRING" id="56780.SYN_02141"/>
<organism evidence="1 2">
    <name type="scientific">Syntrophus aciditrophicus (strain SB)</name>
    <dbReference type="NCBI Taxonomy" id="56780"/>
    <lineage>
        <taxon>Bacteria</taxon>
        <taxon>Pseudomonadati</taxon>
        <taxon>Thermodesulfobacteriota</taxon>
        <taxon>Syntrophia</taxon>
        <taxon>Syntrophales</taxon>
        <taxon>Syntrophaceae</taxon>
        <taxon>Syntrophus</taxon>
    </lineage>
</organism>
<dbReference type="AlphaFoldDB" id="Q2LSA4"/>
<dbReference type="InterPro" id="IPR012349">
    <property type="entry name" value="Split_barrel_FMN-bd"/>
</dbReference>
<keyword evidence="2" id="KW-1185">Reference proteome</keyword>
<proteinExistence type="predicted"/>
<dbReference type="EMBL" id="CP000252">
    <property type="protein sequence ID" value="ABC76961.1"/>
    <property type="molecule type" value="Genomic_DNA"/>
</dbReference>
<reference evidence="1 2" key="1">
    <citation type="journal article" date="2007" name="Proc. Natl. Acad. Sci. U.S.A.">
        <title>The genome of Syntrophus aciditrophicus: life at the thermodynamic limit of microbial growth.</title>
        <authorList>
            <person name="McInerney M.J."/>
            <person name="Rohlin L."/>
            <person name="Mouttaki H."/>
            <person name="Kim U."/>
            <person name="Krupp R.S."/>
            <person name="Rios-Hernandez L."/>
            <person name="Sieber J."/>
            <person name="Struchtemeyer C.G."/>
            <person name="Bhattacharyya A."/>
            <person name="Campbell J.W."/>
            <person name="Gunsalus R.P."/>
        </authorList>
    </citation>
    <scope>NUCLEOTIDE SEQUENCE [LARGE SCALE GENOMIC DNA]</scope>
    <source>
        <strain evidence="1 2">SB</strain>
    </source>
</reference>
<dbReference type="Proteomes" id="UP000001933">
    <property type="component" value="Chromosome"/>
</dbReference>
<sequence>MDLKTYFDETKGAGILATADSAGKIDAAVYSRPHVMEDGQLAFIMTDRLTHANLQSNPNAVYLFMEEDKRWKGKRLYLSRTKEETDLEKIQSLMRRRKPSDVEKYKEIRKFLVYFKLDKELPLIGEGE</sequence>
<name>Q2LSA4_SYNAS</name>
<dbReference type="HOGENOM" id="CLU_135509_0_0_7"/>
<dbReference type="Gene3D" id="2.30.110.10">
    <property type="entry name" value="Electron Transport, Fmn-binding Protein, Chain A"/>
    <property type="match status" value="1"/>
</dbReference>
<evidence type="ECO:0000313" key="1">
    <source>
        <dbReference type="EMBL" id="ABC76961.1"/>
    </source>
</evidence>
<dbReference type="KEGG" id="sat:SYN_02141"/>
<dbReference type="SUPFAM" id="SSF50475">
    <property type="entry name" value="FMN-binding split barrel"/>
    <property type="match status" value="1"/>
</dbReference>
<evidence type="ECO:0000313" key="2">
    <source>
        <dbReference type="Proteomes" id="UP000001933"/>
    </source>
</evidence>
<gene>
    <name evidence="1" type="ORF">SYN_02141</name>
</gene>
<dbReference type="RefSeq" id="WP_011416992.1">
    <property type="nucleotide sequence ID" value="NC_007759.1"/>
</dbReference>
<accession>Q2LSA4</accession>